<dbReference type="Gene3D" id="2.130.10.10">
    <property type="entry name" value="YVTN repeat-like/Quinoprotein amine dehydrogenase"/>
    <property type="match status" value="1"/>
</dbReference>
<accession>A0A0F9BJD6</accession>
<dbReference type="EMBL" id="LAZR01048980">
    <property type="protein sequence ID" value="KKK90699.1"/>
    <property type="molecule type" value="Genomic_DNA"/>
</dbReference>
<gene>
    <name evidence="1" type="ORF">LCGC14_2720390</name>
</gene>
<dbReference type="SUPFAM" id="SSF75011">
    <property type="entry name" value="3-carboxy-cis,cis-mucoante lactonizing enzyme"/>
    <property type="match status" value="1"/>
</dbReference>
<name>A0A0F9BJD6_9ZZZZ</name>
<dbReference type="PANTHER" id="PTHR47197:SF3">
    <property type="entry name" value="DIHYDRO-HEME D1 DEHYDROGENASE"/>
    <property type="match status" value="1"/>
</dbReference>
<sequence length="429" mass="46391">LQFGTNDNTQMTILGNGDVGIGTVSPQNKLNVVGDGNFTGNLTIGDDIFMSEDGIIGISASTERIVFDGTGGDISLLGANVGIGTIIPSFILDVFGSMRTTDTYVFSDGSTQAIASTPPGFSWKIGSALFSKSFDVNSEDGLPQDVFFRPDGKKMYVLGSQADEVNEYDLSIPWNVSNSSFLQVLDITTEEIAPGGIYFRPDGKKMYVLGGEHDEINEYNLSTNWDISTALPHQVFDITTEETAPQGIFFKPDGTKFYVIGGQNTEINEYDLSSPWNIVSASFNQLINIVDQDALPTGIFFRPNGEKMYITGTLNDDVYEYDLGFIILGKVGIGTNNPRQLLDLSGGGLKITGTNDAPTSANATYIDQFLGIFRLFSHGKDISTKGEFQFIISNIDRSEVIEALFIQNDGNIGFGTTSPDGKLSIQNVG</sequence>
<dbReference type="InterPro" id="IPR015943">
    <property type="entry name" value="WD40/YVTN_repeat-like_dom_sf"/>
</dbReference>
<dbReference type="InterPro" id="IPR051200">
    <property type="entry name" value="Host-pathogen_enzymatic-act"/>
</dbReference>
<dbReference type="PANTHER" id="PTHR47197">
    <property type="entry name" value="PROTEIN NIRF"/>
    <property type="match status" value="1"/>
</dbReference>
<feature type="non-terminal residue" evidence="1">
    <location>
        <position position="1"/>
    </location>
</feature>
<organism evidence="1">
    <name type="scientific">marine sediment metagenome</name>
    <dbReference type="NCBI Taxonomy" id="412755"/>
    <lineage>
        <taxon>unclassified sequences</taxon>
        <taxon>metagenomes</taxon>
        <taxon>ecological metagenomes</taxon>
    </lineage>
</organism>
<reference evidence="1" key="1">
    <citation type="journal article" date="2015" name="Nature">
        <title>Complex archaea that bridge the gap between prokaryotes and eukaryotes.</title>
        <authorList>
            <person name="Spang A."/>
            <person name="Saw J.H."/>
            <person name="Jorgensen S.L."/>
            <person name="Zaremba-Niedzwiedzka K."/>
            <person name="Martijn J."/>
            <person name="Lind A.E."/>
            <person name="van Eijk R."/>
            <person name="Schleper C."/>
            <person name="Guy L."/>
            <person name="Ettema T.J."/>
        </authorList>
    </citation>
    <scope>NUCLEOTIDE SEQUENCE</scope>
</reference>
<dbReference type="AlphaFoldDB" id="A0A0F9BJD6"/>
<protein>
    <submittedName>
        <fullName evidence="1">Uncharacterized protein</fullName>
    </submittedName>
</protein>
<evidence type="ECO:0000313" key="1">
    <source>
        <dbReference type="EMBL" id="KKK90699.1"/>
    </source>
</evidence>
<proteinExistence type="predicted"/>
<comment type="caution">
    <text evidence="1">The sequence shown here is derived from an EMBL/GenBank/DDBJ whole genome shotgun (WGS) entry which is preliminary data.</text>
</comment>
<feature type="non-terminal residue" evidence="1">
    <location>
        <position position="429"/>
    </location>
</feature>